<keyword evidence="1" id="KW-1133">Transmembrane helix</keyword>
<accession>A0A5C7AIS4</accession>
<evidence type="ECO:0000313" key="3">
    <source>
        <dbReference type="Proteomes" id="UP000321734"/>
    </source>
</evidence>
<evidence type="ECO:0000256" key="1">
    <source>
        <dbReference type="SAM" id="Phobius"/>
    </source>
</evidence>
<dbReference type="Proteomes" id="UP000321734">
    <property type="component" value="Unassembled WGS sequence"/>
</dbReference>
<keyword evidence="3" id="KW-1185">Reference proteome</keyword>
<proteinExistence type="predicted"/>
<dbReference type="EMBL" id="VORX01000007">
    <property type="protein sequence ID" value="TXE06485.1"/>
    <property type="molecule type" value="Genomic_DNA"/>
</dbReference>
<dbReference type="AlphaFoldDB" id="A0A5C7AIS4"/>
<dbReference type="OrthoDB" id="1452529at2"/>
<keyword evidence="1" id="KW-0472">Membrane</keyword>
<keyword evidence="1" id="KW-0812">Transmembrane</keyword>
<comment type="caution">
    <text evidence="2">The sequence shown here is derived from an EMBL/GenBank/DDBJ whole genome shotgun (WGS) entry which is preliminary data.</text>
</comment>
<organism evidence="2 3">
    <name type="scientific">Gelidibacter salicanalis</name>
    <dbReference type="NCBI Taxonomy" id="291193"/>
    <lineage>
        <taxon>Bacteria</taxon>
        <taxon>Pseudomonadati</taxon>
        <taxon>Bacteroidota</taxon>
        <taxon>Flavobacteriia</taxon>
        <taxon>Flavobacteriales</taxon>
        <taxon>Flavobacteriaceae</taxon>
        <taxon>Gelidibacter</taxon>
    </lineage>
</organism>
<evidence type="ECO:0000313" key="2">
    <source>
        <dbReference type="EMBL" id="TXE06485.1"/>
    </source>
</evidence>
<feature type="transmembrane region" description="Helical" evidence="1">
    <location>
        <begin position="41"/>
        <end position="63"/>
    </location>
</feature>
<gene>
    <name evidence="2" type="ORF">ES711_13290</name>
</gene>
<name>A0A5C7AIS4_9FLAO</name>
<sequence length="136" mass="15799">MTKIRYTKERLRSNSRMGIFFVAIGIILVLLSFITSEWKEISLSSIGIGQIGTGIFIFIIYYFENRKQYLTLKNGELIKNTLFPKKIKLAEIKSIREFAGDLKLITQKTEFTIDTQIIEPNSLVELKNELKNYNLK</sequence>
<feature type="transmembrane region" description="Helical" evidence="1">
    <location>
        <begin position="18"/>
        <end position="35"/>
    </location>
</feature>
<reference evidence="2 3" key="1">
    <citation type="submission" date="2019-08" db="EMBL/GenBank/DDBJ databases">
        <title>Genome sequence of Gelidibacter salicanalis IC162T.</title>
        <authorList>
            <person name="Bowman J.P."/>
        </authorList>
    </citation>
    <scope>NUCLEOTIDE SEQUENCE [LARGE SCALE GENOMIC DNA]</scope>
    <source>
        <strain evidence="2 3">IC162</strain>
    </source>
</reference>
<dbReference type="RefSeq" id="WP_146893796.1">
    <property type="nucleotide sequence ID" value="NZ_VORX01000007.1"/>
</dbReference>
<protein>
    <submittedName>
        <fullName evidence="2">Uncharacterized protein</fullName>
    </submittedName>
</protein>